<proteinExistence type="predicted"/>
<organism evidence="1">
    <name type="scientific">Podoviridae sp. ct2m58</name>
    <dbReference type="NCBI Taxonomy" id="2827721"/>
    <lineage>
        <taxon>Viruses</taxon>
        <taxon>Duplodnaviria</taxon>
        <taxon>Heunggongvirae</taxon>
        <taxon>Uroviricota</taxon>
        <taxon>Caudoviricetes</taxon>
    </lineage>
</organism>
<accession>A0A8S5TM90</accession>
<sequence length="31" mass="3883">MCYLLKIHLDYYRCMTIQKRITSGRKKYRIS</sequence>
<evidence type="ECO:0000313" key="1">
    <source>
        <dbReference type="EMBL" id="DAF64289.1"/>
    </source>
</evidence>
<name>A0A8S5TM90_9CAUD</name>
<reference evidence="1" key="1">
    <citation type="journal article" date="2021" name="Proc. Natl. Acad. Sci. U.S.A.">
        <title>A Catalog of Tens of Thousands of Viruses from Human Metagenomes Reveals Hidden Associations with Chronic Diseases.</title>
        <authorList>
            <person name="Tisza M.J."/>
            <person name="Buck C.B."/>
        </authorList>
    </citation>
    <scope>NUCLEOTIDE SEQUENCE</scope>
    <source>
        <strain evidence="1">Ct2m58</strain>
    </source>
</reference>
<dbReference type="EMBL" id="BK032856">
    <property type="protein sequence ID" value="DAF64289.1"/>
    <property type="molecule type" value="Genomic_DNA"/>
</dbReference>
<protein>
    <submittedName>
        <fullName evidence="1">Uncharacterized protein</fullName>
    </submittedName>
</protein>